<comment type="cofactor">
    <cofactor evidence="9">
        <name>Zn(2+)</name>
        <dbReference type="ChEBI" id="CHEBI:29105"/>
    </cofactor>
    <text evidence="9">Binds 1 zinc ion per subunit.</text>
</comment>
<evidence type="ECO:0000256" key="5">
    <source>
        <dbReference type="ARBA" id="ARBA00022833"/>
    </source>
</evidence>
<keyword evidence="5 9" id="KW-0862">Zinc</keyword>
<evidence type="ECO:0000256" key="7">
    <source>
        <dbReference type="ARBA" id="ARBA00023049"/>
    </source>
</evidence>
<comment type="catalytic activity">
    <reaction evidence="1 9 10">
        <text>D-alanyl-D-alanine + H2O = 2 D-alanine</text>
        <dbReference type="Rhea" id="RHEA:20661"/>
        <dbReference type="ChEBI" id="CHEBI:15377"/>
        <dbReference type="ChEBI" id="CHEBI:57416"/>
        <dbReference type="ChEBI" id="CHEBI:57822"/>
        <dbReference type="EC" id="3.4.13.22"/>
    </reaction>
</comment>
<dbReference type="CDD" id="cd14817">
    <property type="entry name" value="D-Ala-D-Ala_dipeptidase_VanX"/>
    <property type="match status" value="1"/>
</dbReference>
<dbReference type="PANTHER" id="PTHR43126">
    <property type="entry name" value="D-ALANYL-D-ALANINE DIPEPTIDASE"/>
    <property type="match status" value="1"/>
</dbReference>
<evidence type="ECO:0000256" key="2">
    <source>
        <dbReference type="ARBA" id="ARBA00022670"/>
    </source>
</evidence>
<accession>A0ABW0SMX4</accession>
<keyword evidence="12" id="KW-1185">Reference proteome</keyword>
<feature type="binding site" evidence="9">
    <location>
        <position position="196"/>
    </location>
    <ligand>
        <name>Zn(2+)</name>
        <dbReference type="ChEBI" id="CHEBI:29105"/>
        <note>catalytic</note>
    </ligand>
</feature>
<evidence type="ECO:0000256" key="3">
    <source>
        <dbReference type="ARBA" id="ARBA00022723"/>
    </source>
</evidence>
<dbReference type="EMBL" id="JBHSNM010000002">
    <property type="protein sequence ID" value="MFC5570269.1"/>
    <property type="molecule type" value="Genomic_DNA"/>
</dbReference>
<evidence type="ECO:0000256" key="6">
    <source>
        <dbReference type="ARBA" id="ARBA00022997"/>
    </source>
</evidence>
<feature type="active site" description="Proton donor/acceptor" evidence="9">
    <location>
        <position position="193"/>
    </location>
</feature>
<dbReference type="PANTHER" id="PTHR43126:SF1">
    <property type="entry name" value="D-ALANYL-D-ALANINE DIPEPTIDASE"/>
    <property type="match status" value="1"/>
</dbReference>
<reference evidence="12" key="1">
    <citation type="journal article" date="2019" name="Int. J. Syst. Evol. Microbiol.">
        <title>The Global Catalogue of Microorganisms (GCM) 10K type strain sequencing project: providing services to taxonomists for standard genome sequencing and annotation.</title>
        <authorList>
            <consortium name="The Broad Institute Genomics Platform"/>
            <consortium name="The Broad Institute Genome Sequencing Center for Infectious Disease"/>
            <person name="Wu L."/>
            <person name="Ma J."/>
        </authorList>
    </citation>
    <scope>NUCLEOTIDE SEQUENCE [LARGE SCALE GENOMIC DNA]</scope>
    <source>
        <strain evidence="12">KACC 11407</strain>
    </source>
</reference>
<dbReference type="HAMAP" id="MF_01924">
    <property type="entry name" value="A_A_dipeptidase"/>
    <property type="match status" value="1"/>
</dbReference>
<keyword evidence="4 9" id="KW-0378">Hydrolase</keyword>
<sequence>MPLTAADTPDAAGMVDIRSLVPDIDLQMRYAGSDNFTGTRVDGYEAARCFLQVPAARALARAEMQLRGEHMRLRIYDCYRPARAVRHFVAWAHDLADQRTKPQYYPNLDKRALLGDYISPTSGHSRGATADLTLLQCDAAGGECKPLDMGTGFDFFDPLANTDSPQATVAQRRNRERLRVIMQAAGFRNYPLEWWHFTLDPEPEPKRYYDFVIR</sequence>
<evidence type="ECO:0000256" key="1">
    <source>
        <dbReference type="ARBA" id="ARBA00001362"/>
    </source>
</evidence>
<protein>
    <recommendedName>
        <fullName evidence="9 10">D-alanyl-D-alanine dipeptidase</fullName>
        <shortName evidence="9 10">D-Ala-D-Ala dipeptidase</shortName>
        <ecNumber evidence="9 10">3.4.13.22</ecNumber>
    </recommendedName>
</protein>
<evidence type="ECO:0000256" key="8">
    <source>
        <dbReference type="ARBA" id="ARBA00023316"/>
    </source>
</evidence>
<evidence type="ECO:0000313" key="11">
    <source>
        <dbReference type="EMBL" id="MFC5570269.1"/>
    </source>
</evidence>
<keyword evidence="3 9" id="KW-0479">Metal-binding</keyword>
<dbReference type="Pfam" id="PF01427">
    <property type="entry name" value="Peptidase_M15"/>
    <property type="match status" value="1"/>
</dbReference>
<evidence type="ECO:0000256" key="10">
    <source>
        <dbReference type="PIRNR" id="PIRNR026671"/>
    </source>
</evidence>
<comment type="function">
    <text evidence="9 10">Catalyzes hydrolysis of the D-alanyl-D-alanine dipeptide.</text>
</comment>
<feature type="binding site" evidence="9">
    <location>
        <position position="124"/>
    </location>
    <ligand>
        <name>Zn(2+)</name>
        <dbReference type="ChEBI" id="CHEBI:29105"/>
        <note>catalytic</note>
    </ligand>
</feature>
<feature type="binding site" evidence="9">
    <location>
        <position position="131"/>
    </location>
    <ligand>
        <name>Zn(2+)</name>
        <dbReference type="ChEBI" id="CHEBI:29105"/>
        <note>catalytic</note>
    </ligand>
</feature>
<keyword evidence="7 9" id="KW-0482">Metalloprotease</keyword>
<comment type="similarity">
    <text evidence="9 10">Belongs to the peptidase M15D family.</text>
</comment>
<dbReference type="Proteomes" id="UP001596036">
    <property type="component" value="Unassembled WGS sequence"/>
</dbReference>
<evidence type="ECO:0000256" key="9">
    <source>
        <dbReference type="HAMAP-Rule" id="MF_01924"/>
    </source>
</evidence>
<proteinExistence type="inferred from homology"/>
<keyword evidence="2 9" id="KW-0645">Protease</keyword>
<dbReference type="RefSeq" id="WP_386754630.1">
    <property type="nucleotide sequence ID" value="NZ_JBHSNM010000002.1"/>
</dbReference>
<gene>
    <name evidence="9" type="primary">ddpX</name>
    <name evidence="11" type="ORF">ACFPN1_09390</name>
</gene>
<feature type="site" description="Transition state stabilizer" evidence="9">
    <location>
        <position position="80"/>
    </location>
</feature>
<evidence type="ECO:0000313" key="12">
    <source>
        <dbReference type="Proteomes" id="UP001596036"/>
    </source>
</evidence>
<dbReference type="SUPFAM" id="SSF55166">
    <property type="entry name" value="Hedgehog/DD-peptidase"/>
    <property type="match status" value="1"/>
</dbReference>
<keyword evidence="6 9" id="KW-0224">Dipeptidase</keyword>
<dbReference type="Gene3D" id="3.30.1380.10">
    <property type="match status" value="1"/>
</dbReference>
<name>A0ABW0SMX4_9GAMM</name>
<dbReference type="InterPro" id="IPR009045">
    <property type="entry name" value="Zn_M74/Hedgehog-like"/>
</dbReference>
<dbReference type="EC" id="3.4.13.22" evidence="9 10"/>
<dbReference type="PIRSF" id="PIRSF026671">
    <property type="entry name" value="AA_dipeptidase"/>
    <property type="match status" value="1"/>
</dbReference>
<dbReference type="InterPro" id="IPR000755">
    <property type="entry name" value="A_A_dipeptidase"/>
</dbReference>
<keyword evidence="8 10" id="KW-0961">Cell wall biogenesis/degradation</keyword>
<organism evidence="11 12">
    <name type="scientific">Lysobacter yangpyeongensis</name>
    <dbReference type="NCBI Taxonomy" id="346182"/>
    <lineage>
        <taxon>Bacteria</taxon>
        <taxon>Pseudomonadati</taxon>
        <taxon>Pseudomonadota</taxon>
        <taxon>Gammaproteobacteria</taxon>
        <taxon>Lysobacterales</taxon>
        <taxon>Lysobacteraceae</taxon>
        <taxon>Lysobacter</taxon>
    </lineage>
</organism>
<evidence type="ECO:0000256" key="4">
    <source>
        <dbReference type="ARBA" id="ARBA00022801"/>
    </source>
</evidence>
<comment type="caution">
    <text evidence="11">The sequence shown here is derived from an EMBL/GenBank/DDBJ whole genome shotgun (WGS) entry which is preliminary data.</text>
</comment>